<proteinExistence type="inferred from homology"/>
<accession>A0AAV6MY66</accession>
<feature type="compositionally biased region" description="Acidic residues" evidence="2">
    <location>
        <begin position="229"/>
        <end position="239"/>
    </location>
</feature>
<sequence>MVALMRALLSIPMADYKYPLSSSPFVATSLHHHLLLLLLLLLLHFPCFPSLQLCTFSGLLLPTAAGCCSCSSRNTQKNPITQNQIMSPLKIFQASCDDKKQGIVAVLSSDPDRSKSQPSSLRRTLSADMSSHKWISQMKNVASCQEFGLWDSIQEREKKKKKTEEDKTESADIWGSVIKSRKDFNANPYVPPRQMGKCLSEKSLEICTESLGSETGSDGFSSYPSSENGDSDEEEFEVEDQGKPMKYSYKKSPPRRSFPPPLPTLSGPDGELVRMQPRRDNGRLVLEAMSVPSQSTFSAQRQDGRLVLTLVNRKPINEIKEEEKEIENSSQLPSGLLKSHRLASMMNSKSRVLANRNPSLPPRPKTAAAAAQPITPCAAPPTAASLNAYEYYWRSKPSSKAGAAAVNPLGQQAAAFKNSNRKIMICKNRAVNEEEQMLVMSPKGSCKEVRRTAVVWEPRCIATS</sequence>
<dbReference type="InterPro" id="IPR021410">
    <property type="entry name" value="FAF"/>
</dbReference>
<name>A0AAV6MY66_9ROSI</name>
<protein>
    <submittedName>
        <fullName evidence="4">Protein FAF-like, chloroplastic</fullName>
    </submittedName>
</protein>
<dbReference type="Proteomes" id="UP000685013">
    <property type="component" value="Chromosome 11"/>
</dbReference>
<evidence type="ECO:0000259" key="3">
    <source>
        <dbReference type="Pfam" id="PF11250"/>
    </source>
</evidence>
<reference evidence="4 5" key="1">
    <citation type="journal article" date="2021" name="Hortic Res">
        <title>The domestication of Cucurbita argyrosperma as revealed by the genome of its wild relative.</title>
        <authorList>
            <person name="Barrera-Redondo J."/>
            <person name="Sanchez-de la Vega G."/>
            <person name="Aguirre-Liguori J.A."/>
            <person name="Castellanos-Morales G."/>
            <person name="Gutierrez-Guerrero Y.T."/>
            <person name="Aguirre-Dugua X."/>
            <person name="Aguirre-Planter E."/>
            <person name="Tenaillon M.I."/>
            <person name="Lira-Saade R."/>
            <person name="Eguiarte L.E."/>
        </authorList>
    </citation>
    <scope>NUCLEOTIDE SEQUENCE [LARGE SCALE GENOMIC DNA]</scope>
    <source>
        <strain evidence="4">JBR-2021</strain>
    </source>
</reference>
<feature type="compositionally biased region" description="Polar residues" evidence="2">
    <location>
        <begin position="211"/>
        <end position="228"/>
    </location>
</feature>
<dbReference type="AlphaFoldDB" id="A0AAV6MY66"/>
<gene>
    <name evidence="4" type="ORF">SDJN03_16811</name>
</gene>
<dbReference type="InterPro" id="IPR046431">
    <property type="entry name" value="FAF_dom"/>
</dbReference>
<evidence type="ECO:0000313" key="5">
    <source>
        <dbReference type="Proteomes" id="UP000685013"/>
    </source>
</evidence>
<dbReference type="PANTHER" id="PTHR33155:SF3">
    <property type="entry name" value="PROTEIN FAF-LIKE, CHLOROPLASTIC"/>
    <property type="match status" value="1"/>
</dbReference>
<keyword evidence="5" id="KW-1185">Reference proteome</keyword>
<feature type="non-terminal residue" evidence="4">
    <location>
        <position position="1"/>
    </location>
</feature>
<dbReference type="PANTHER" id="PTHR33155">
    <property type="entry name" value="FANTASTIC FOUR-LIKE PROTEIN (DUF3049)"/>
    <property type="match status" value="1"/>
</dbReference>
<evidence type="ECO:0000256" key="1">
    <source>
        <dbReference type="ARBA" id="ARBA00008690"/>
    </source>
</evidence>
<comment type="caution">
    <text evidence="4">The sequence shown here is derived from an EMBL/GenBank/DDBJ whole genome shotgun (WGS) entry which is preliminary data.</text>
</comment>
<dbReference type="EMBL" id="JAGKQH010000011">
    <property type="protein sequence ID" value="KAG6588246.1"/>
    <property type="molecule type" value="Genomic_DNA"/>
</dbReference>
<organism evidence="4 5">
    <name type="scientific">Cucurbita argyrosperma subsp. sororia</name>
    <dbReference type="NCBI Taxonomy" id="37648"/>
    <lineage>
        <taxon>Eukaryota</taxon>
        <taxon>Viridiplantae</taxon>
        <taxon>Streptophyta</taxon>
        <taxon>Embryophyta</taxon>
        <taxon>Tracheophyta</taxon>
        <taxon>Spermatophyta</taxon>
        <taxon>Magnoliopsida</taxon>
        <taxon>eudicotyledons</taxon>
        <taxon>Gunneridae</taxon>
        <taxon>Pentapetalae</taxon>
        <taxon>rosids</taxon>
        <taxon>fabids</taxon>
        <taxon>Cucurbitales</taxon>
        <taxon>Cucurbitaceae</taxon>
        <taxon>Cucurbiteae</taxon>
        <taxon>Cucurbita</taxon>
    </lineage>
</organism>
<evidence type="ECO:0000313" key="4">
    <source>
        <dbReference type="EMBL" id="KAG6588246.1"/>
    </source>
</evidence>
<feature type="region of interest" description="Disordered" evidence="2">
    <location>
        <begin position="211"/>
        <end position="273"/>
    </location>
</feature>
<evidence type="ECO:0000256" key="2">
    <source>
        <dbReference type="SAM" id="MobiDB-lite"/>
    </source>
</evidence>
<comment type="similarity">
    <text evidence="1">Belongs to the fantastic four family.</text>
</comment>
<feature type="domain" description="FAF" evidence="3">
    <location>
        <begin position="257"/>
        <end position="310"/>
    </location>
</feature>
<dbReference type="Pfam" id="PF11250">
    <property type="entry name" value="FAF"/>
    <property type="match status" value="1"/>
</dbReference>